<dbReference type="Pfam" id="PF03544">
    <property type="entry name" value="TonB_C"/>
    <property type="match status" value="1"/>
</dbReference>
<dbReference type="Gene3D" id="3.30.1150.10">
    <property type="match status" value="1"/>
</dbReference>
<proteinExistence type="predicted"/>
<comment type="subcellular location">
    <subcellularLocation>
        <location evidence="1">Membrane</location>
        <topology evidence="1">Single-pass membrane protein</topology>
    </subcellularLocation>
</comment>
<dbReference type="Proteomes" id="UP000823790">
    <property type="component" value="Unassembled WGS sequence"/>
</dbReference>
<comment type="caution">
    <text evidence="6">The sequence shown here is derived from an EMBL/GenBank/DDBJ whole genome shotgun (WGS) entry which is preliminary data.</text>
</comment>
<sequence length="169" mass="17518">MPRLRVTTGLSFIALLIGIAGTDGLSGFTDDWTGPPPRAAAHVVPRLQRAPVRHRSHAAPRVVGALPEPVTHPAAKAPVELVPLDTPPGPSAWAALRGHLDGRVLLDIATDGSGRVTSAGVARSSGDPVLDAHALATVRGWRFAVPAGENGVRGELPMRFDSRAPGTPP</sequence>
<keyword evidence="2" id="KW-0812">Transmembrane</keyword>
<dbReference type="InterPro" id="IPR006260">
    <property type="entry name" value="TonB/TolA_C"/>
</dbReference>
<evidence type="ECO:0000256" key="2">
    <source>
        <dbReference type="ARBA" id="ARBA00022692"/>
    </source>
</evidence>
<evidence type="ECO:0000259" key="5">
    <source>
        <dbReference type="PROSITE" id="PS52015"/>
    </source>
</evidence>
<evidence type="ECO:0000313" key="6">
    <source>
        <dbReference type="EMBL" id="MBP1474994.1"/>
    </source>
</evidence>
<evidence type="ECO:0000313" key="7">
    <source>
        <dbReference type="Proteomes" id="UP000823790"/>
    </source>
</evidence>
<feature type="domain" description="TonB C-terminal" evidence="5">
    <location>
        <begin position="76"/>
        <end position="169"/>
    </location>
</feature>
<dbReference type="NCBIfam" id="TIGR01352">
    <property type="entry name" value="tonB_Cterm"/>
    <property type="match status" value="1"/>
</dbReference>
<dbReference type="PROSITE" id="PS52015">
    <property type="entry name" value="TONB_CTD"/>
    <property type="match status" value="1"/>
</dbReference>
<dbReference type="InterPro" id="IPR037682">
    <property type="entry name" value="TonB_C"/>
</dbReference>
<dbReference type="EMBL" id="JAGJRS010000021">
    <property type="protein sequence ID" value="MBP1474994.1"/>
    <property type="molecule type" value="Genomic_DNA"/>
</dbReference>
<reference evidence="6 7" key="1">
    <citation type="submission" date="2021-04" db="EMBL/GenBank/DDBJ databases">
        <authorList>
            <person name="Huq M.A."/>
        </authorList>
    </citation>
    <scope>NUCLEOTIDE SEQUENCE [LARGE SCALE GENOMIC DNA]</scope>
    <source>
        <strain evidence="6 7">MAH-13</strain>
    </source>
</reference>
<evidence type="ECO:0000256" key="4">
    <source>
        <dbReference type="ARBA" id="ARBA00023136"/>
    </source>
</evidence>
<keyword evidence="4" id="KW-0472">Membrane</keyword>
<evidence type="ECO:0000256" key="3">
    <source>
        <dbReference type="ARBA" id="ARBA00022989"/>
    </source>
</evidence>
<accession>A0ABS4DPK4</accession>
<dbReference type="RefSeq" id="WP_209620868.1">
    <property type="nucleotide sequence ID" value="NZ_JAGJRS010000021.1"/>
</dbReference>
<protein>
    <submittedName>
        <fullName evidence="6">Energy transducer TonB</fullName>
    </submittedName>
</protein>
<dbReference type="SUPFAM" id="SSF74653">
    <property type="entry name" value="TolA/TonB C-terminal domain"/>
    <property type="match status" value="1"/>
</dbReference>
<organism evidence="6 7">
    <name type="scientific">Frateuria flava</name>
    <dbReference type="NCBI Taxonomy" id="2821489"/>
    <lineage>
        <taxon>Bacteria</taxon>
        <taxon>Pseudomonadati</taxon>
        <taxon>Pseudomonadota</taxon>
        <taxon>Gammaproteobacteria</taxon>
        <taxon>Lysobacterales</taxon>
        <taxon>Rhodanobacteraceae</taxon>
        <taxon>Frateuria</taxon>
    </lineage>
</organism>
<name>A0ABS4DPK4_9GAMM</name>
<keyword evidence="7" id="KW-1185">Reference proteome</keyword>
<gene>
    <name evidence="6" type="ORF">J7I44_11840</name>
</gene>
<keyword evidence="3" id="KW-1133">Transmembrane helix</keyword>
<evidence type="ECO:0000256" key="1">
    <source>
        <dbReference type="ARBA" id="ARBA00004167"/>
    </source>
</evidence>